<evidence type="ECO:0000256" key="1">
    <source>
        <dbReference type="SAM" id="SignalP"/>
    </source>
</evidence>
<dbReference type="Proteomes" id="UP000011866">
    <property type="component" value="Chromosome"/>
</dbReference>
<dbReference type="GeneID" id="79175563"/>
<dbReference type="HOGENOM" id="CLU_037007_1_0_6"/>
<dbReference type="EMBL" id="HF680312">
    <property type="protein sequence ID" value="CCU71025.1"/>
    <property type="molecule type" value="Genomic_DNA"/>
</dbReference>
<dbReference type="eggNOG" id="COG2067">
    <property type="taxonomic scope" value="Bacteria"/>
</dbReference>
<proteinExistence type="predicted"/>
<dbReference type="Pfam" id="PF13729">
    <property type="entry name" value="TraF_2"/>
    <property type="match status" value="2"/>
</dbReference>
<dbReference type="RefSeq" id="WP_015485762.1">
    <property type="nucleotide sequence ID" value="NC_020888.1"/>
</dbReference>
<evidence type="ECO:0008006" key="4">
    <source>
        <dbReference type="Google" id="ProtNLM"/>
    </source>
</evidence>
<dbReference type="STRING" id="187493.CN03_15115"/>
<organism evidence="2 3">
    <name type="scientific">Thalassolituus oleivorans MIL-1</name>
    <dbReference type="NCBI Taxonomy" id="1298593"/>
    <lineage>
        <taxon>Bacteria</taxon>
        <taxon>Pseudomonadati</taxon>
        <taxon>Pseudomonadota</taxon>
        <taxon>Gammaproteobacteria</taxon>
        <taxon>Oceanospirillales</taxon>
        <taxon>Oceanospirillaceae</taxon>
        <taxon>Thalassolituus</taxon>
    </lineage>
</organism>
<dbReference type="Gene3D" id="2.40.160.60">
    <property type="entry name" value="Outer membrane protein transport protein (OMPP1/FadL/TodX)"/>
    <property type="match status" value="1"/>
</dbReference>
<protein>
    <recommendedName>
        <fullName evidence="4">Conjugal transfer protein TraF</fullName>
    </recommendedName>
</protein>
<reference evidence="2 3" key="1">
    <citation type="journal article" date="2013" name="Genome Announc.">
        <title>Genome Sequence of Thalassolituus oleivorans MIL-1 (DSM 14913T).</title>
        <authorList>
            <person name="Golyshin P.N."/>
            <person name="Werner J."/>
            <person name="Chernikova T.N."/>
            <person name="Tran H."/>
            <person name="Ferrer M."/>
            <person name="Yakimov M.M."/>
            <person name="Teeling H."/>
            <person name="Golyshina O.V."/>
        </authorList>
    </citation>
    <scope>NUCLEOTIDE SEQUENCE [LARGE SCALE GENOMIC DNA]</scope>
    <source>
        <strain evidence="2 3">MIL-1</strain>
    </source>
</reference>
<keyword evidence="3" id="KW-1185">Reference proteome</keyword>
<dbReference type="InterPro" id="IPR032811">
    <property type="entry name" value="Put_conjugal_transfer"/>
</dbReference>
<feature type="chain" id="PRO_5004065404" description="Conjugal transfer protein TraF" evidence="1">
    <location>
        <begin position="26"/>
        <end position="543"/>
    </location>
</feature>
<accession>M5DMC9</accession>
<feature type="signal peptide" evidence="1">
    <location>
        <begin position="1"/>
        <end position="25"/>
    </location>
</feature>
<sequence length="543" mass="57629">MTIKPSLLATAVAAISALSVHTAMATPFLPMDARGLAMGDTGVASAKLAHAPAFNPSLLSQARNEDDFAIIFPSVGVVVADEEELIDSANDISDITVPKFEDLFDDASSNNFNSAVNNVQASSTALVNELNSLGNSDGRTNAQKADDLRTANQNFADDLDEVNSKLSEVNSVTKELTDSLNSISGDPIRGRAGVGMAVAMPGKKFAAALSVNADVHFSGRTIFTGTDQNLITAYGVAAQGYVDIAQAIPTDINTLADDVEAGASPTDIQTAATSIQDSLDEFQNYTSDDVETADGSIKIFNGGDISNEAENPNLDSRVEIVAVGIADVGLSFSREFTIADRKVAIGVTPKLQTIETYHYITEMDNEDDIETSDIEDSRATYSHINLDIGASMRLGENNQWMVGVVAKNLISKDFDLSDAPVRGSSNNLVVEGGTVSLKPQFRAGVSYSNNWVTVAGDLDLVENDPIAYEQATQYAAIGAEFDLYETFQVRAGYRTNLSASNSEVVSLGFGLSPFGVHIDIAALANPSDYKKEVGVALETGFYF</sequence>
<dbReference type="KEGG" id="tol:TOL_0587"/>
<keyword evidence="1" id="KW-0732">Signal</keyword>
<evidence type="ECO:0000313" key="3">
    <source>
        <dbReference type="Proteomes" id="UP000011866"/>
    </source>
</evidence>
<name>M5DMC9_9GAMM</name>
<gene>
    <name evidence="2" type="ORF">TOL_0587</name>
</gene>
<evidence type="ECO:0000313" key="2">
    <source>
        <dbReference type="EMBL" id="CCU71025.1"/>
    </source>
</evidence>
<dbReference type="AlphaFoldDB" id="M5DMC9"/>